<dbReference type="RefSeq" id="WP_282588610.1">
    <property type="nucleotide sequence ID" value="NZ_JAMOIM010000044.1"/>
</dbReference>
<dbReference type="EMBL" id="JAMOIM010000044">
    <property type="protein sequence ID" value="MCW6512234.1"/>
    <property type="molecule type" value="Genomic_DNA"/>
</dbReference>
<sequence>MTKNIPIAAIGACLLLSFHSPAQAAAKKHQVTDAEQAACGPDVTSLCGNAGEDEDKILTCMKANRASLTATCRPVFEEGMRRRGLR</sequence>
<feature type="signal peptide" evidence="1">
    <location>
        <begin position="1"/>
        <end position="24"/>
    </location>
</feature>
<gene>
    <name evidence="2" type="ORF">M8523_30375</name>
</gene>
<keyword evidence="1" id="KW-0732">Signal</keyword>
<name>A0AA41Z1Y5_9HYPH</name>
<reference evidence="2" key="1">
    <citation type="submission" date="2022-05" db="EMBL/GenBank/DDBJ databases">
        <authorList>
            <person name="Pankratov T."/>
        </authorList>
    </citation>
    <scope>NUCLEOTIDE SEQUENCE</scope>
    <source>
        <strain evidence="2">BP6-180914</strain>
    </source>
</reference>
<organism evidence="2 3">
    <name type="scientific">Lichenifustis flavocetrariae</name>
    <dbReference type="NCBI Taxonomy" id="2949735"/>
    <lineage>
        <taxon>Bacteria</taxon>
        <taxon>Pseudomonadati</taxon>
        <taxon>Pseudomonadota</taxon>
        <taxon>Alphaproteobacteria</taxon>
        <taxon>Hyphomicrobiales</taxon>
        <taxon>Lichenihabitantaceae</taxon>
        <taxon>Lichenifustis</taxon>
    </lineage>
</organism>
<dbReference type="AlphaFoldDB" id="A0AA41Z1Y5"/>
<comment type="caution">
    <text evidence="2">The sequence shown here is derived from an EMBL/GenBank/DDBJ whole genome shotgun (WGS) entry which is preliminary data.</text>
</comment>
<feature type="chain" id="PRO_5041276817" description="Cysteine rich repeat-containing protein" evidence="1">
    <location>
        <begin position="25"/>
        <end position="86"/>
    </location>
</feature>
<proteinExistence type="predicted"/>
<evidence type="ECO:0000313" key="3">
    <source>
        <dbReference type="Proteomes" id="UP001165667"/>
    </source>
</evidence>
<protein>
    <recommendedName>
        <fullName evidence="4">Cysteine rich repeat-containing protein</fullName>
    </recommendedName>
</protein>
<evidence type="ECO:0008006" key="4">
    <source>
        <dbReference type="Google" id="ProtNLM"/>
    </source>
</evidence>
<evidence type="ECO:0000256" key="1">
    <source>
        <dbReference type="SAM" id="SignalP"/>
    </source>
</evidence>
<accession>A0AA41Z1Y5</accession>
<evidence type="ECO:0000313" key="2">
    <source>
        <dbReference type="EMBL" id="MCW6512234.1"/>
    </source>
</evidence>
<keyword evidence="3" id="KW-1185">Reference proteome</keyword>
<dbReference type="Proteomes" id="UP001165667">
    <property type="component" value="Unassembled WGS sequence"/>
</dbReference>